<dbReference type="Gene3D" id="3.40.50.10910">
    <property type="entry name" value="Amidohydrolase"/>
    <property type="match status" value="1"/>
</dbReference>
<evidence type="ECO:0000313" key="2">
    <source>
        <dbReference type="Proteomes" id="UP001341135"/>
    </source>
</evidence>
<gene>
    <name evidence="1" type="ORF">PABY_04480</name>
</gene>
<dbReference type="GeneID" id="89288483"/>
<dbReference type="InterPro" id="IPR051781">
    <property type="entry name" value="Metallo-dep_Hydrolase"/>
</dbReference>
<dbReference type="RefSeq" id="WP_338251499.1">
    <property type="nucleotide sequence ID" value="NZ_AP028907.1"/>
</dbReference>
<sequence>MARILVRAGALFDGYRLREGVDLVVEDGVVCVGSRSGPFDRAVEAACAVPGLVDAHVHLPYDGRPGVFYDSVANVIRLFRMHGVLGVRDCGNFLENISLFRSVDPGLHIDCSYAVEKPPLHWPHMRPVGSARDVAGEVEKARVEGCRWLKLYVNVDENLAREAVARAHENGLRVTGHVDGIGVLKAIELGFDCIEHIDSIAKLRPGAGLLESWEAIDEGTLEEIARRLARRGTAVVPTFSVYRAAVGKLRVDKRKYSKLVSPWYKYLAKTKRKEVRKVYLKLVTALRILSENRVKIVAGPTCLTLP</sequence>
<keyword evidence="2" id="KW-1185">Reference proteome</keyword>
<dbReference type="Gene3D" id="3.30.110.90">
    <property type="entry name" value="Amidohydrolase"/>
    <property type="match status" value="1"/>
</dbReference>
<dbReference type="PANTHER" id="PTHR43135">
    <property type="entry name" value="ALPHA-D-RIBOSE 1-METHYLPHOSPHONATE 5-TRIPHOSPHATE DIPHOSPHATASE"/>
    <property type="match status" value="1"/>
</dbReference>
<proteinExistence type="predicted"/>
<reference evidence="1 2" key="1">
    <citation type="submission" date="2023-09" db="EMBL/GenBank/DDBJ databases">
        <title>Pyrofollis japonicus gen. nov. sp. nov., a novel member of the family Pyrodictiaceae isolated from the Iheya North hydrothermal field.</title>
        <authorList>
            <person name="Miyazaki U."/>
            <person name="Sanari M."/>
            <person name="Tame A."/>
            <person name="Kitajima M."/>
            <person name="Okamoto A."/>
            <person name="Sawayama S."/>
            <person name="Miyazaki J."/>
            <person name="Takai K."/>
            <person name="Nakagawa S."/>
        </authorList>
    </citation>
    <scope>NUCLEOTIDE SEQUENCE [LARGE SCALE GENOMIC DNA]</scope>
    <source>
        <strain evidence="1 2">AV2</strain>
    </source>
</reference>
<dbReference type="EMBL" id="AP028907">
    <property type="protein sequence ID" value="BES80881.1"/>
    <property type="molecule type" value="Genomic_DNA"/>
</dbReference>
<dbReference type="SUPFAM" id="SSF51556">
    <property type="entry name" value="Metallo-dependent hydrolases"/>
    <property type="match status" value="1"/>
</dbReference>
<accession>A0ABM8IXN6</accession>
<dbReference type="Proteomes" id="UP001341135">
    <property type="component" value="Chromosome"/>
</dbReference>
<evidence type="ECO:0008006" key="3">
    <source>
        <dbReference type="Google" id="ProtNLM"/>
    </source>
</evidence>
<dbReference type="PANTHER" id="PTHR43135:SF3">
    <property type="entry name" value="ALPHA-D-RIBOSE 1-METHYLPHOSPHONATE 5-TRIPHOSPHATE DIPHOSPHATASE"/>
    <property type="match status" value="1"/>
</dbReference>
<dbReference type="InterPro" id="IPR032466">
    <property type="entry name" value="Metal_Hydrolase"/>
</dbReference>
<name>A0ABM8IXN6_9CREN</name>
<evidence type="ECO:0000313" key="1">
    <source>
        <dbReference type="EMBL" id="BES80881.1"/>
    </source>
</evidence>
<protein>
    <recommendedName>
        <fullName evidence="3">Amidohydrolase-related domain-containing protein</fullName>
    </recommendedName>
</protein>
<organism evidence="1 2">
    <name type="scientific">Pyrodictium abyssi</name>
    <dbReference type="NCBI Taxonomy" id="54256"/>
    <lineage>
        <taxon>Archaea</taxon>
        <taxon>Thermoproteota</taxon>
        <taxon>Thermoprotei</taxon>
        <taxon>Desulfurococcales</taxon>
        <taxon>Pyrodictiaceae</taxon>
        <taxon>Pyrodictium</taxon>
    </lineage>
</organism>
<dbReference type="Gene3D" id="1.20.58.520">
    <property type="entry name" value="Amidohydrolase"/>
    <property type="match status" value="1"/>
</dbReference>